<dbReference type="Proteomes" id="UP000606921">
    <property type="component" value="Unassembled WGS sequence"/>
</dbReference>
<protein>
    <submittedName>
        <fullName evidence="2">HEPN domain-containing protein</fullName>
    </submittedName>
</protein>
<dbReference type="SMART" id="SM00748">
    <property type="entry name" value="HEPN"/>
    <property type="match status" value="1"/>
</dbReference>
<name>A0ABM8PM88_9HYPH</name>
<accession>A0ABM8PM88</accession>
<dbReference type="Pfam" id="PF05168">
    <property type="entry name" value="HEPN"/>
    <property type="match status" value="1"/>
</dbReference>
<evidence type="ECO:0000259" key="1">
    <source>
        <dbReference type="PROSITE" id="PS50910"/>
    </source>
</evidence>
<dbReference type="CDD" id="cd05403">
    <property type="entry name" value="NT_KNTase_like"/>
    <property type="match status" value="1"/>
</dbReference>
<gene>
    <name evidence="2" type="ORF">REJC140_03682</name>
</gene>
<dbReference type="InterPro" id="IPR052548">
    <property type="entry name" value="Type_VII_TA_antitoxin"/>
</dbReference>
<keyword evidence="3" id="KW-1185">Reference proteome</keyword>
<proteinExistence type="predicted"/>
<dbReference type="Pfam" id="PF01909">
    <property type="entry name" value="NTP_transf_2"/>
    <property type="match status" value="1"/>
</dbReference>
<dbReference type="EMBL" id="CABFWF030000011">
    <property type="protein sequence ID" value="CAD7037606.1"/>
    <property type="molecule type" value="Genomic_DNA"/>
</dbReference>
<comment type="caution">
    <text evidence="2">The sequence shown here is derived from an EMBL/GenBank/DDBJ whole genome shotgun (WGS) entry which is preliminary data.</text>
</comment>
<feature type="domain" description="HEPN" evidence="1">
    <location>
        <begin position="183"/>
        <end position="303"/>
    </location>
</feature>
<dbReference type="PROSITE" id="PS50910">
    <property type="entry name" value="HEPN"/>
    <property type="match status" value="1"/>
</dbReference>
<sequence length="313" mass="36416">MRSCRTTMDQINPLSDSLAHLPERKRQELAHILRVIFEEFDEWQRGKSEKKRLGKILKVILFGSYARGDWVEDVESGYRSDYDLLAVVNIHSAAEEDEIWLKIDDRLALEYSVKQTISAPAKVIAHDLAEVNDKLARGLPFFVDISKDGIALYEEPGHPLVEPTVLQPSQQAAAAKEFLEDWLQRAQQFFETAQLQLDRGWSKMAAFNLHQAAEASYHCALLVFTLYSPKSHRLKFLRSTAERIEPQLIEAWPRDTRFARRCFERLDRAYVDARYSSHYEVTREELDWLVDRITVLQVLVEKVCRERIAPDER</sequence>
<organism evidence="2 3">
    <name type="scientific">Pseudorhizobium endolithicum</name>
    <dbReference type="NCBI Taxonomy" id="1191678"/>
    <lineage>
        <taxon>Bacteria</taxon>
        <taxon>Pseudomonadati</taxon>
        <taxon>Pseudomonadota</taxon>
        <taxon>Alphaproteobacteria</taxon>
        <taxon>Hyphomicrobiales</taxon>
        <taxon>Rhizobiaceae</taxon>
        <taxon>Rhizobium/Agrobacterium group</taxon>
        <taxon>Pseudorhizobium</taxon>
    </lineage>
</organism>
<dbReference type="PANTHER" id="PTHR33933">
    <property type="entry name" value="NUCLEOTIDYLTRANSFERASE"/>
    <property type="match status" value="1"/>
</dbReference>
<evidence type="ECO:0000313" key="3">
    <source>
        <dbReference type="Proteomes" id="UP000606921"/>
    </source>
</evidence>
<dbReference type="InterPro" id="IPR002934">
    <property type="entry name" value="Polymerase_NTP_transf_dom"/>
</dbReference>
<dbReference type="SUPFAM" id="SSF81593">
    <property type="entry name" value="Nucleotidyltransferase substrate binding subunit/domain"/>
    <property type="match status" value="1"/>
</dbReference>
<dbReference type="InterPro" id="IPR007842">
    <property type="entry name" value="HEPN_dom"/>
</dbReference>
<dbReference type="PANTHER" id="PTHR33933:SF1">
    <property type="entry name" value="PROTEIN ADENYLYLTRANSFERASE MNTA-RELATED"/>
    <property type="match status" value="1"/>
</dbReference>
<dbReference type="SUPFAM" id="SSF81301">
    <property type="entry name" value="Nucleotidyltransferase"/>
    <property type="match status" value="1"/>
</dbReference>
<reference evidence="2 3" key="1">
    <citation type="submission" date="2020-11" db="EMBL/GenBank/DDBJ databases">
        <authorList>
            <person name="Lassalle F."/>
        </authorList>
    </citation>
    <scope>NUCLEOTIDE SEQUENCE [LARGE SCALE GENOMIC DNA]</scope>
    <source>
        <strain evidence="2 3">JC140</strain>
    </source>
</reference>
<dbReference type="Gene3D" id="1.20.120.330">
    <property type="entry name" value="Nucleotidyltransferases domain 2"/>
    <property type="match status" value="1"/>
</dbReference>
<dbReference type="InterPro" id="IPR043519">
    <property type="entry name" value="NT_sf"/>
</dbReference>
<evidence type="ECO:0000313" key="2">
    <source>
        <dbReference type="EMBL" id="CAD7037606.1"/>
    </source>
</evidence>
<dbReference type="Gene3D" id="3.30.460.10">
    <property type="entry name" value="Beta Polymerase, domain 2"/>
    <property type="match status" value="1"/>
</dbReference>